<dbReference type="Pfam" id="PF00144">
    <property type="entry name" value="Beta-lactamase"/>
    <property type="match status" value="1"/>
</dbReference>
<keyword evidence="3" id="KW-1185">Reference proteome</keyword>
<protein>
    <submittedName>
        <fullName evidence="2">Beta-lactamase family protein</fullName>
    </submittedName>
</protein>
<dbReference type="AlphaFoldDB" id="A0A5R9FB15"/>
<dbReference type="Gene3D" id="3.40.710.10">
    <property type="entry name" value="DD-peptidase/beta-lactamase superfamily"/>
    <property type="match status" value="1"/>
</dbReference>
<proteinExistence type="predicted"/>
<dbReference type="InterPro" id="IPR012338">
    <property type="entry name" value="Beta-lactam/transpept-like"/>
</dbReference>
<feature type="domain" description="Beta-lactamase-related" evidence="1">
    <location>
        <begin position="31"/>
        <end position="322"/>
    </location>
</feature>
<dbReference type="EMBL" id="SWLG01000008">
    <property type="protein sequence ID" value="TLS36815.1"/>
    <property type="molecule type" value="Genomic_DNA"/>
</dbReference>
<dbReference type="RefSeq" id="WP_138127014.1">
    <property type="nucleotide sequence ID" value="NZ_SWLG01000008.1"/>
</dbReference>
<dbReference type="SUPFAM" id="SSF56601">
    <property type="entry name" value="beta-lactamase/transpeptidase-like"/>
    <property type="match status" value="1"/>
</dbReference>
<reference evidence="2 3" key="1">
    <citation type="submission" date="2019-04" db="EMBL/GenBank/DDBJ databases">
        <title>Bacillus caeni sp. nov., a bacterium isolated from mangrove sediment.</title>
        <authorList>
            <person name="Huang H."/>
            <person name="Mo K."/>
            <person name="Hu Y."/>
        </authorList>
    </citation>
    <scope>NUCLEOTIDE SEQUENCE [LARGE SCALE GENOMIC DNA]</scope>
    <source>
        <strain evidence="2 3">HB172195</strain>
    </source>
</reference>
<dbReference type="Proteomes" id="UP000308230">
    <property type="component" value="Unassembled WGS sequence"/>
</dbReference>
<evidence type="ECO:0000313" key="3">
    <source>
        <dbReference type="Proteomes" id="UP000308230"/>
    </source>
</evidence>
<comment type="caution">
    <text evidence="2">The sequence shown here is derived from an EMBL/GenBank/DDBJ whole genome shotgun (WGS) entry which is preliminary data.</text>
</comment>
<dbReference type="PANTHER" id="PTHR43283">
    <property type="entry name" value="BETA-LACTAMASE-RELATED"/>
    <property type="match status" value="1"/>
</dbReference>
<dbReference type="InterPro" id="IPR001466">
    <property type="entry name" value="Beta-lactam-related"/>
</dbReference>
<sequence>MQLPNSNTDQFDSLVDYAKKINQLNGGSAEAVFVIHDGQVVTEYYGGTHSHNQASRQVDEHSRFHVASVRKSYLGFAVALAVFEGKINSIDDNVLDYLPDYDKNVVINTTLRHLLTHTHGLSENGSGELIRRFAPGTNWAYEDSNIRMLTEIVERVFDKSLASLLQERVFQPLQLTRTGWPAVKDEELVSVIGEAGQETDPLSDSMKDNAKKLYVSAKELAYWGYFHLKKGMIDGKQVLPKEVFKMATGIQSPLMVDRELPQNGFLWFVKEFDAKMNEIGKDVPLGSFQILGVTGPMLLVVPEQDLVVVRMFNKRYNYDGKEGYLYYIREFGNKTIKCLNTP</sequence>
<evidence type="ECO:0000259" key="1">
    <source>
        <dbReference type="Pfam" id="PF00144"/>
    </source>
</evidence>
<evidence type="ECO:0000313" key="2">
    <source>
        <dbReference type="EMBL" id="TLS36815.1"/>
    </source>
</evidence>
<name>A0A5R9FB15_9BACL</name>
<accession>A0A5R9FB15</accession>
<organism evidence="2 3">
    <name type="scientific">Exobacillus caeni</name>
    <dbReference type="NCBI Taxonomy" id="2574798"/>
    <lineage>
        <taxon>Bacteria</taxon>
        <taxon>Bacillati</taxon>
        <taxon>Bacillota</taxon>
        <taxon>Bacilli</taxon>
        <taxon>Bacillales</taxon>
        <taxon>Guptibacillaceae</taxon>
        <taxon>Exobacillus</taxon>
    </lineage>
</organism>
<gene>
    <name evidence="2" type="ORF">FCL54_12725</name>
</gene>
<dbReference type="OrthoDB" id="2356735at2"/>
<dbReference type="PANTHER" id="PTHR43283:SF7">
    <property type="entry name" value="BETA-LACTAMASE-RELATED DOMAIN-CONTAINING PROTEIN"/>
    <property type="match status" value="1"/>
</dbReference>
<dbReference type="InterPro" id="IPR050789">
    <property type="entry name" value="Diverse_Enzym_Activities"/>
</dbReference>